<comment type="subcellular location">
    <subcellularLocation>
        <location evidence="1">Membrane</location>
    </subcellularLocation>
</comment>
<protein>
    <recommendedName>
        <fullName evidence="3">Cytochrome c1</fullName>
    </recommendedName>
</protein>
<dbReference type="InterPro" id="IPR036909">
    <property type="entry name" value="Cyt_c-like_dom_sf"/>
</dbReference>
<evidence type="ECO:0000256" key="10">
    <source>
        <dbReference type="ARBA" id="ARBA00022989"/>
    </source>
</evidence>
<keyword evidence="7" id="KW-0812">Transmembrane</keyword>
<evidence type="ECO:0000256" key="9">
    <source>
        <dbReference type="ARBA" id="ARBA00022982"/>
    </source>
</evidence>
<dbReference type="InterPro" id="IPR009056">
    <property type="entry name" value="Cyt_c-like_dom"/>
</dbReference>
<evidence type="ECO:0000256" key="8">
    <source>
        <dbReference type="ARBA" id="ARBA00022723"/>
    </source>
</evidence>
<dbReference type="GO" id="GO:0020037">
    <property type="term" value="F:heme binding"/>
    <property type="evidence" value="ECO:0007669"/>
    <property type="project" value="InterPro"/>
</dbReference>
<dbReference type="InterPro" id="IPR021157">
    <property type="entry name" value="Cyt_c1_TM_anchor_C"/>
</dbReference>
<gene>
    <name evidence="16" type="ORF">ENY07_02885</name>
</gene>
<keyword evidence="14" id="KW-0732">Signal</keyword>
<feature type="chain" id="PRO_5035269922" description="Cytochrome c1" evidence="14">
    <location>
        <begin position="28"/>
        <end position="270"/>
    </location>
</feature>
<feature type="binding site" description="covalent" evidence="13">
    <location>
        <position position="198"/>
    </location>
    <ligand>
        <name>heme c</name>
        <dbReference type="ChEBI" id="CHEBI:61717"/>
    </ligand>
</feature>
<keyword evidence="8 13" id="KW-0479">Metal-binding</keyword>
<dbReference type="GO" id="GO:0016020">
    <property type="term" value="C:membrane"/>
    <property type="evidence" value="ECO:0007669"/>
    <property type="project" value="UniProtKB-SubCell"/>
</dbReference>
<dbReference type="PRINTS" id="PR00603">
    <property type="entry name" value="CYTOCHROMEC1"/>
</dbReference>
<dbReference type="PROSITE" id="PS51007">
    <property type="entry name" value="CYTC"/>
    <property type="match status" value="1"/>
</dbReference>
<dbReference type="PANTHER" id="PTHR10266">
    <property type="entry name" value="CYTOCHROME C1"/>
    <property type="match status" value="1"/>
</dbReference>
<feature type="domain" description="Cytochrome c" evidence="15">
    <location>
        <begin position="62"/>
        <end position="214"/>
    </location>
</feature>
<evidence type="ECO:0000256" key="14">
    <source>
        <dbReference type="SAM" id="SignalP"/>
    </source>
</evidence>
<accession>A0A8J4M4Z1</accession>
<evidence type="ECO:0000313" key="16">
    <source>
        <dbReference type="EMBL" id="HGC42157.1"/>
    </source>
</evidence>
<keyword evidence="4" id="KW-0813">Transport</keyword>
<comment type="caution">
    <text evidence="16">The sequence shown here is derived from an EMBL/GenBank/DDBJ whole genome shotgun (WGS) entry which is preliminary data.</text>
</comment>
<keyword evidence="5 13" id="KW-0349">Heme</keyword>
<dbReference type="GO" id="GO:0046872">
    <property type="term" value="F:metal ion binding"/>
    <property type="evidence" value="ECO:0007669"/>
    <property type="project" value="UniProtKB-KW"/>
</dbReference>
<feature type="binding site" description="covalent" evidence="13">
    <location>
        <position position="79"/>
    </location>
    <ligand>
        <name>heme c</name>
        <dbReference type="ChEBI" id="CHEBI:61717"/>
    </ligand>
</feature>
<dbReference type="Gene3D" id="1.20.5.100">
    <property type="entry name" value="Cytochrome c1, transmembrane anchor, C-terminal"/>
    <property type="match status" value="1"/>
</dbReference>
<dbReference type="SUPFAM" id="SSF81496">
    <property type="entry name" value="Cytochrome c1 subunit of cytochrome bc1 complex (Ubiquinol-cytochrome c reductase), transmembrane anchor"/>
    <property type="match status" value="1"/>
</dbReference>
<name>A0A8J4M4Z1_9PROT</name>
<evidence type="ECO:0000256" key="6">
    <source>
        <dbReference type="ARBA" id="ARBA00022660"/>
    </source>
</evidence>
<feature type="signal peptide" evidence="14">
    <location>
        <begin position="1"/>
        <end position="27"/>
    </location>
</feature>
<evidence type="ECO:0000256" key="11">
    <source>
        <dbReference type="ARBA" id="ARBA00023004"/>
    </source>
</evidence>
<proteinExistence type="inferred from homology"/>
<evidence type="ECO:0000256" key="7">
    <source>
        <dbReference type="ARBA" id="ARBA00022692"/>
    </source>
</evidence>
<dbReference type="EMBL" id="DTQM01000054">
    <property type="protein sequence ID" value="HGC42157.1"/>
    <property type="molecule type" value="Genomic_DNA"/>
</dbReference>
<evidence type="ECO:0000256" key="12">
    <source>
        <dbReference type="ARBA" id="ARBA00023136"/>
    </source>
</evidence>
<evidence type="ECO:0000256" key="2">
    <source>
        <dbReference type="ARBA" id="ARBA00006488"/>
    </source>
</evidence>
<evidence type="ECO:0000259" key="15">
    <source>
        <dbReference type="PROSITE" id="PS51007"/>
    </source>
</evidence>
<sequence length="270" mass="29536">MRFKHLAPALLLGAALVTALGAAPAAAQQDMAKFKQSQPTEPPSLPKIAWSFDGPFGTFDRASAQRGFLIYQQVCSACHSMNQLYYRNLSGIGLSEEQIKAIAASVQVPGGVNDQGQPIERPGLPSDHFKAPFPNEEAARAANNGALPPDQSVLELAREGGPDYLYAILTGYRDPPAGLKMQPGMSYNLYFPGFQIAMPQPLQDDSVQYTDGVKPTLDQEAKDVVTFLTWAANPEMEERKQTGVRVVLFLVFLTGVTYATKRRIWSDLHH</sequence>
<evidence type="ECO:0000256" key="3">
    <source>
        <dbReference type="ARBA" id="ARBA00016165"/>
    </source>
</evidence>
<dbReference type="FunFam" id="1.10.760.10:FF:000011">
    <property type="entry name" value="Cytochrome c1, putative"/>
    <property type="match status" value="1"/>
</dbReference>
<keyword evidence="11 13" id="KW-0408">Iron</keyword>
<keyword evidence="10" id="KW-1133">Transmembrane helix</keyword>
<evidence type="ECO:0000256" key="13">
    <source>
        <dbReference type="PIRSR" id="PIRSR602326-1"/>
    </source>
</evidence>
<feature type="binding site" description="covalent" evidence="13">
    <location>
        <position position="78"/>
    </location>
    <ligand>
        <name>heme c</name>
        <dbReference type="ChEBI" id="CHEBI:61717"/>
    </ligand>
</feature>
<comment type="cofactor">
    <cofactor evidence="13">
        <name>heme c</name>
        <dbReference type="ChEBI" id="CHEBI:61717"/>
    </cofactor>
    <text evidence="13">Binds 1 heme c group covalently per subunit.</text>
</comment>
<dbReference type="Pfam" id="PF02167">
    <property type="entry name" value="Cytochrom_C1"/>
    <property type="match status" value="1"/>
</dbReference>
<keyword evidence="9" id="KW-0249">Electron transport</keyword>
<evidence type="ECO:0000256" key="4">
    <source>
        <dbReference type="ARBA" id="ARBA00022448"/>
    </source>
</evidence>
<dbReference type="AlphaFoldDB" id="A0A8J4M4Z1"/>
<dbReference type="InterPro" id="IPR002326">
    <property type="entry name" value="Cyt_c1"/>
</dbReference>
<dbReference type="PANTHER" id="PTHR10266:SF3">
    <property type="entry name" value="CYTOCHROME C1, HEME PROTEIN, MITOCHONDRIAL"/>
    <property type="match status" value="1"/>
</dbReference>
<dbReference type="GO" id="GO:0009055">
    <property type="term" value="F:electron transfer activity"/>
    <property type="evidence" value="ECO:0007669"/>
    <property type="project" value="InterPro"/>
</dbReference>
<reference evidence="16" key="1">
    <citation type="journal article" date="2020" name="mSystems">
        <title>Genome- and Community-Level Interaction Insights into Carbon Utilization and Element Cycling Functions of Hydrothermarchaeota in Hydrothermal Sediment.</title>
        <authorList>
            <person name="Zhou Z."/>
            <person name="Liu Y."/>
            <person name="Xu W."/>
            <person name="Pan J."/>
            <person name="Luo Z.H."/>
            <person name="Li M."/>
        </authorList>
    </citation>
    <scope>NUCLEOTIDE SEQUENCE</scope>
    <source>
        <strain evidence="16">SpSt-997</strain>
    </source>
</reference>
<dbReference type="SUPFAM" id="SSF46626">
    <property type="entry name" value="Cytochrome c"/>
    <property type="match status" value="1"/>
</dbReference>
<comment type="similarity">
    <text evidence="2">Belongs to the cytochrome c family.</text>
</comment>
<organism evidence="16">
    <name type="scientific">Acidicaldus sp</name>
    <dbReference type="NCBI Taxonomy" id="1872105"/>
    <lineage>
        <taxon>Bacteria</taxon>
        <taxon>Pseudomonadati</taxon>
        <taxon>Pseudomonadota</taxon>
        <taxon>Alphaproteobacteria</taxon>
        <taxon>Acetobacterales</taxon>
        <taxon>Acetobacteraceae</taxon>
        <taxon>Acidicaldus</taxon>
    </lineage>
</organism>
<keyword evidence="6" id="KW-0679">Respiratory chain</keyword>
<feature type="binding site" description="covalent" evidence="13">
    <location>
        <position position="75"/>
    </location>
    <ligand>
        <name>heme c</name>
        <dbReference type="ChEBI" id="CHEBI:61717"/>
    </ligand>
</feature>
<keyword evidence="12" id="KW-0472">Membrane</keyword>
<evidence type="ECO:0000256" key="5">
    <source>
        <dbReference type="ARBA" id="ARBA00022617"/>
    </source>
</evidence>
<evidence type="ECO:0000256" key="1">
    <source>
        <dbReference type="ARBA" id="ARBA00004370"/>
    </source>
</evidence>
<dbReference type="Gene3D" id="1.10.760.10">
    <property type="entry name" value="Cytochrome c-like domain"/>
    <property type="match status" value="1"/>
</dbReference>